<dbReference type="PANTHER" id="PTHR13693">
    <property type="entry name" value="CLASS II AMINOTRANSFERASE/8-AMINO-7-OXONONANOATE SYNTHASE"/>
    <property type="match status" value="1"/>
</dbReference>
<comment type="catalytic activity">
    <reaction evidence="17">
        <text>L-serine + hexadecanoyl-CoA + H(+) = 3-oxosphinganine + CO2 + CoA</text>
        <dbReference type="Rhea" id="RHEA:14761"/>
        <dbReference type="ChEBI" id="CHEBI:15378"/>
        <dbReference type="ChEBI" id="CHEBI:16526"/>
        <dbReference type="ChEBI" id="CHEBI:33384"/>
        <dbReference type="ChEBI" id="CHEBI:57287"/>
        <dbReference type="ChEBI" id="CHEBI:57379"/>
        <dbReference type="ChEBI" id="CHEBI:58299"/>
        <dbReference type="EC" id="2.3.1.50"/>
    </reaction>
</comment>
<evidence type="ECO:0000256" key="6">
    <source>
        <dbReference type="ARBA" id="ARBA00008392"/>
    </source>
</evidence>
<organism evidence="21 23">
    <name type="scientific">Rozella allomycis (strain CSF55)</name>
    <dbReference type="NCBI Taxonomy" id="988480"/>
    <lineage>
        <taxon>Eukaryota</taxon>
        <taxon>Fungi</taxon>
        <taxon>Fungi incertae sedis</taxon>
        <taxon>Cryptomycota</taxon>
        <taxon>Cryptomycota incertae sedis</taxon>
        <taxon>Rozella</taxon>
    </lineage>
</organism>
<evidence type="ECO:0000256" key="3">
    <source>
        <dbReference type="ARBA" id="ARBA00004370"/>
    </source>
</evidence>
<dbReference type="EC" id="2.3.1.50" evidence="7"/>
<feature type="transmembrane region" description="Helical" evidence="19">
    <location>
        <begin position="6"/>
        <end position="28"/>
    </location>
</feature>
<gene>
    <name evidence="21" type="ORF">O9G_001833</name>
    <name evidence="22" type="ORF">ROZALSC1DRAFT_28009</name>
</gene>
<dbReference type="Proteomes" id="UP000281549">
    <property type="component" value="Unassembled WGS sequence"/>
</dbReference>
<dbReference type="SUPFAM" id="SSF53383">
    <property type="entry name" value="PLP-dependent transferases"/>
    <property type="match status" value="1"/>
</dbReference>
<comment type="cofactor">
    <cofactor evidence="1 18">
        <name>pyridoxal 5'-phosphate</name>
        <dbReference type="ChEBI" id="CHEBI:597326"/>
    </cofactor>
</comment>
<dbReference type="GO" id="GO:0005783">
    <property type="term" value="C:endoplasmic reticulum"/>
    <property type="evidence" value="ECO:0007669"/>
    <property type="project" value="UniProtKB-SubCell"/>
</dbReference>
<dbReference type="GO" id="GO:0046513">
    <property type="term" value="P:ceramide biosynthetic process"/>
    <property type="evidence" value="ECO:0007669"/>
    <property type="project" value="TreeGrafter"/>
</dbReference>
<evidence type="ECO:0000256" key="16">
    <source>
        <dbReference type="ARBA" id="ARBA00023315"/>
    </source>
</evidence>
<keyword evidence="15 19" id="KW-0472">Membrane</keyword>
<evidence type="ECO:0000256" key="2">
    <source>
        <dbReference type="ARBA" id="ARBA00004240"/>
    </source>
</evidence>
<dbReference type="CDD" id="cd06454">
    <property type="entry name" value="KBL_like"/>
    <property type="match status" value="1"/>
</dbReference>
<evidence type="ECO:0000256" key="1">
    <source>
        <dbReference type="ARBA" id="ARBA00001933"/>
    </source>
</evidence>
<comment type="similarity">
    <text evidence="6 18">Belongs to the class-II pyridoxal-phosphate-dependent aminotransferase family.</text>
</comment>
<reference evidence="21 23" key="1">
    <citation type="journal article" date="2013" name="Curr. Biol.">
        <title>Shared signatures of parasitism and phylogenomics unite Cryptomycota and microsporidia.</title>
        <authorList>
            <person name="James T.Y."/>
            <person name="Pelin A."/>
            <person name="Bonen L."/>
            <person name="Ahrendt S."/>
            <person name="Sain D."/>
            <person name="Corradi N."/>
            <person name="Stajich J.E."/>
        </authorList>
    </citation>
    <scope>NUCLEOTIDE SEQUENCE [LARGE SCALE GENOMIC DNA]</scope>
    <source>
        <strain evidence="21 23">CSF55</strain>
        <strain evidence="21 23">CSF55</strain>
    </source>
</reference>
<keyword evidence="12" id="KW-0746">Sphingolipid metabolism</keyword>
<evidence type="ECO:0000313" key="24">
    <source>
        <dbReference type="Proteomes" id="UP000281549"/>
    </source>
</evidence>
<comment type="pathway">
    <text evidence="4">Lipid metabolism; sphingolipid metabolism.</text>
</comment>
<dbReference type="InterPro" id="IPR015421">
    <property type="entry name" value="PyrdxlP-dep_Trfase_major"/>
</dbReference>
<dbReference type="InterPro" id="IPR001917">
    <property type="entry name" value="Aminotrans_II_pyridoxalP_BS"/>
</dbReference>
<dbReference type="FunFam" id="3.40.640.10:FF:000047">
    <property type="entry name" value="serine palmitoyltransferase 2 isoform X1"/>
    <property type="match status" value="1"/>
</dbReference>
<evidence type="ECO:0000256" key="4">
    <source>
        <dbReference type="ARBA" id="ARBA00004760"/>
    </source>
</evidence>
<sequence length="486" mass="54190">MSDEDDAPYFVLVTTYLSYLILILFGHVRDFFGKRFRKHDYSHLMDSNGFAPLTSDFESFYTRRLYTRIRDCWNRPITKVPGRTIHLLTRESKDFNKTFNLTGKVNEVLNLSSYNYLGFALNSGPCANAVEKTLRKYSISVCSPRSEAGTMDIHRQAEDLVSSFIGKEDSMIISMGFATNSTVIPCLMEKNCLIISDELNHASLVFGCRLSGAAIKVFRHNDIRNLEEVLSSSIAQGQPRTHRPWKKILVVIEGIYSMEGSIVKLAEIVALKDKYKFYLFLDEAHSIGALGPNGRGVCDLLNVPTDKIDIMMGTFTKSFGAAGGYIASSKKIIDHLKTSCHAHLYAEPIPTPVVQQIITSMKIIMGLDGTDTGAKLLSSIYRNSKYFMGKLKDKGFIVYGDEGSPVVPLLLFNPAKIPAFSRECLKRGIAVVVVGYPATPIITSRVRFCISAAHTKEDLDFALSVIDEVGDLLQLKVGKNRKIKIF</sequence>
<dbReference type="InterPro" id="IPR015422">
    <property type="entry name" value="PyrdxlP-dep_Trfase_small"/>
</dbReference>
<keyword evidence="23" id="KW-1185">Reference proteome</keyword>
<evidence type="ECO:0000313" key="22">
    <source>
        <dbReference type="EMBL" id="RKP20504.1"/>
    </source>
</evidence>
<dbReference type="STRING" id="988480.A0A075AVQ1"/>
<dbReference type="InterPro" id="IPR050087">
    <property type="entry name" value="AON_synthase_class-II"/>
</dbReference>
<evidence type="ECO:0000256" key="18">
    <source>
        <dbReference type="RuleBase" id="RU003693"/>
    </source>
</evidence>
<dbReference type="OrthoDB" id="65434at2759"/>
<comment type="pathway">
    <text evidence="5">Sphingolipid metabolism.</text>
</comment>
<evidence type="ECO:0000256" key="14">
    <source>
        <dbReference type="ARBA" id="ARBA00023098"/>
    </source>
</evidence>
<dbReference type="InterPro" id="IPR015424">
    <property type="entry name" value="PyrdxlP-dep_Trfase"/>
</dbReference>
<keyword evidence="8 21" id="KW-0808">Transferase</keyword>
<keyword evidence="14" id="KW-0443">Lipid metabolism</keyword>
<dbReference type="Gene3D" id="3.90.1150.10">
    <property type="entry name" value="Aspartate Aminotransferase, domain 1"/>
    <property type="match status" value="1"/>
</dbReference>
<evidence type="ECO:0000256" key="5">
    <source>
        <dbReference type="ARBA" id="ARBA00004991"/>
    </source>
</evidence>
<dbReference type="OMA" id="QPRANGC"/>
<evidence type="ECO:0000256" key="13">
    <source>
        <dbReference type="ARBA" id="ARBA00022989"/>
    </source>
</evidence>
<keyword evidence="16" id="KW-0012">Acyltransferase</keyword>
<evidence type="ECO:0000313" key="23">
    <source>
        <dbReference type="Proteomes" id="UP000030755"/>
    </source>
</evidence>
<accession>A0A075AVQ1</accession>
<dbReference type="AlphaFoldDB" id="A0A075AVQ1"/>
<dbReference type="GO" id="GO:0004758">
    <property type="term" value="F:serine C-palmitoyltransferase activity"/>
    <property type="evidence" value="ECO:0007669"/>
    <property type="project" value="UniProtKB-EC"/>
</dbReference>
<dbReference type="InterPro" id="IPR004839">
    <property type="entry name" value="Aminotransferase_I/II_large"/>
</dbReference>
<evidence type="ECO:0000256" key="8">
    <source>
        <dbReference type="ARBA" id="ARBA00022679"/>
    </source>
</evidence>
<evidence type="ECO:0000256" key="12">
    <source>
        <dbReference type="ARBA" id="ARBA00022919"/>
    </source>
</evidence>
<keyword evidence="11 18" id="KW-0663">Pyridoxal phosphate</keyword>
<dbReference type="GO" id="GO:0046512">
    <property type="term" value="P:sphingosine biosynthetic process"/>
    <property type="evidence" value="ECO:0007669"/>
    <property type="project" value="TreeGrafter"/>
</dbReference>
<keyword evidence="9 19" id="KW-0812">Transmembrane</keyword>
<evidence type="ECO:0000256" key="17">
    <source>
        <dbReference type="ARBA" id="ARBA00048528"/>
    </source>
</evidence>
<keyword evidence="13 19" id="KW-1133">Transmembrane helix</keyword>
<evidence type="ECO:0000256" key="15">
    <source>
        <dbReference type="ARBA" id="ARBA00023136"/>
    </source>
</evidence>
<evidence type="ECO:0000256" key="10">
    <source>
        <dbReference type="ARBA" id="ARBA00022824"/>
    </source>
</evidence>
<dbReference type="Gene3D" id="3.40.640.10">
    <property type="entry name" value="Type I PLP-dependent aspartate aminotransferase-like (Major domain)"/>
    <property type="match status" value="1"/>
</dbReference>
<protein>
    <recommendedName>
        <fullName evidence="7">serine C-palmitoyltransferase</fullName>
        <ecNumber evidence="7">2.3.1.50</ecNumber>
    </recommendedName>
</protein>
<dbReference type="PROSITE" id="PS00599">
    <property type="entry name" value="AA_TRANSFER_CLASS_2"/>
    <property type="match status" value="1"/>
</dbReference>
<dbReference type="GO" id="GO:0017059">
    <property type="term" value="C:serine palmitoyltransferase complex"/>
    <property type="evidence" value="ECO:0007669"/>
    <property type="project" value="TreeGrafter"/>
</dbReference>
<dbReference type="EMBL" id="KE560971">
    <property type="protein sequence ID" value="EPZ34220.1"/>
    <property type="molecule type" value="Genomic_DNA"/>
</dbReference>
<evidence type="ECO:0000256" key="19">
    <source>
        <dbReference type="SAM" id="Phobius"/>
    </source>
</evidence>
<feature type="domain" description="Aminotransferase class I/classII large" evidence="20">
    <location>
        <begin position="107"/>
        <end position="466"/>
    </location>
</feature>
<comment type="subcellular location">
    <subcellularLocation>
        <location evidence="2">Endoplasmic reticulum</location>
    </subcellularLocation>
    <subcellularLocation>
        <location evidence="3">Membrane</location>
    </subcellularLocation>
</comment>
<evidence type="ECO:0000256" key="11">
    <source>
        <dbReference type="ARBA" id="ARBA00022898"/>
    </source>
</evidence>
<proteinExistence type="inferred from homology"/>
<dbReference type="HOGENOM" id="CLU_015846_7_0_1"/>
<dbReference type="GO" id="GO:0030170">
    <property type="term" value="F:pyridoxal phosphate binding"/>
    <property type="evidence" value="ECO:0007669"/>
    <property type="project" value="InterPro"/>
</dbReference>
<dbReference type="PANTHER" id="PTHR13693:SF3">
    <property type="entry name" value="LD36009P"/>
    <property type="match status" value="1"/>
</dbReference>
<dbReference type="GO" id="GO:0016020">
    <property type="term" value="C:membrane"/>
    <property type="evidence" value="ECO:0007669"/>
    <property type="project" value="UniProtKB-SubCell"/>
</dbReference>
<dbReference type="Pfam" id="PF00155">
    <property type="entry name" value="Aminotran_1_2"/>
    <property type="match status" value="1"/>
</dbReference>
<name>A0A075AVQ1_ROZAC</name>
<evidence type="ECO:0000256" key="9">
    <source>
        <dbReference type="ARBA" id="ARBA00022692"/>
    </source>
</evidence>
<evidence type="ECO:0000259" key="20">
    <source>
        <dbReference type="Pfam" id="PF00155"/>
    </source>
</evidence>
<reference evidence="24" key="2">
    <citation type="journal article" date="2018" name="Nat. Microbiol.">
        <title>Leveraging single-cell genomics to expand the fungal tree of life.</title>
        <authorList>
            <person name="Ahrendt S.R."/>
            <person name="Quandt C.A."/>
            <person name="Ciobanu D."/>
            <person name="Clum A."/>
            <person name="Salamov A."/>
            <person name="Andreopoulos B."/>
            <person name="Cheng J.F."/>
            <person name="Woyke T."/>
            <person name="Pelin A."/>
            <person name="Henrissat B."/>
            <person name="Reynolds N.K."/>
            <person name="Benny G.L."/>
            <person name="Smith M.E."/>
            <person name="James T.Y."/>
            <person name="Grigoriev I.V."/>
        </authorList>
    </citation>
    <scope>NUCLEOTIDE SEQUENCE [LARGE SCALE GENOMIC DNA]</scope>
    <source>
        <strain evidence="24">CSF55</strain>
    </source>
</reference>
<reference evidence="22" key="3">
    <citation type="submission" date="2018-08" db="EMBL/GenBank/DDBJ databases">
        <title>Leveraging single-cell genomics to expand the Fungal Tree of Life.</title>
        <authorList>
            <consortium name="DOE Joint Genome Institute"/>
            <person name="Ahrendt S.R."/>
            <person name="Quandt C.A."/>
            <person name="Ciobanu D."/>
            <person name="Clum A."/>
            <person name="Salamov A."/>
            <person name="Andreopoulos B."/>
            <person name="Cheng J.-F."/>
            <person name="Woyke T."/>
            <person name="Pelin A."/>
            <person name="Henrissat B."/>
            <person name="Reynolds N."/>
            <person name="Benny G.L."/>
            <person name="Smith M.E."/>
            <person name="James T.Y."/>
            <person name="Grigoriev I.V."/>
        </authorList>
    </citation>
    <scope>NUCLEOTIDE SEQUENCE</scope>
    <source>
        <strain evidence="22">CSF55</strain>
    </source>
</reference>
<evidence type="ECO:0000313" key="21">
    <source>
        <dbReference type="EMBL" id="EPZ34220.1"/>
    </source>
</evidence>
<evidence type="ECO:0000256" key="7">
    <source>
        <dbReference type="ARBA" id="ARBA00013220"/>
    </source>
</evidence>
<keyword evidence="10" id="KW-0256">Endoplasmic reticulum</keyword>
<dbReference type="EMBL" id="ML005054">
    <property type="protein sequence ID" value="RKP20504.1"/>
    <property type="molecule type" value="Genomic_DNA"/>
</dbReference>
<dbReference type="Proteomes" id="UP000030755">
    <property type="component" value="Unassembled WGS sequence"/>
</dbReference>